<dbReference type="Pfam" id="PF20604">
    <property type="entry name" value="DUF6798"/>
    <property type="match status" value="1"/>
</dbReference>
<sequence length="175" mass="20225">MIFSFGLLLSRLEAYHLLKPMPFRLFPLFVLLFFFFHLMSFLYHHATLKMSPATIALGVCALLCLSHPFAELSNRTRKIYRSWTTPEDHLTQAFRWVAANTPRDAIAILPPWRGDSFYLVQRSQIANWKLLPYGGVDTWRERLEALGGEHWDEMRQIRDFSLSKSHGAALQSVAG</sequence>
<dbReference type="HOGENOM" id="CLU_1529855_0_0_7"/>
<accession>W4L8L1</accession>
<keyword evidence="1" id="KW-0472">Membrane</keyword>
<gene>
    <name evidence="3" type="ORF">ETSY1_36585</name>
</gene>
<keyword evidence="1" id="KW-0812">Transmembrane</keyword>
<keyword evidence="4" id="KW-1185">Reference proteome</keyword>
<reference evidence="3 4" key="1">
    <citation type="journal article" date="2014" name="Nature">
        <title>An environmental bacterial taxon with a large and distinct metabolic repertoire.</title>
        <authorList>
            <person name="Wilson M.C."/>
            <person name="Mori T."/>
            <person name="Ruckert C."/>
            <person name="Uria A.R."/>
            <person name="Helf M.J."/>
            <person name="Takada K."/>
            <person name="Gernert C."/>
            <person name="Steffens U.A."/>
            <person name="Heycke N."/>
            <person name="Schmitt S."/>
            <person name="Rinke C."/>
            <person name="Helfrich E.J."/>
            <person name="Brachmann A.O."/>
            <person name="Gurgui C."/>
            <person name="Wakimoto T."/>
            <person name="Kracht M."/>
            <person name="Crusemann M."/>
            <person name="Hentschel U."/>
            <person name="Abe I."/>
            <person name="Matsunaga S."/>
            <person name="Kalinowski J."/>
            <person name="Takeyama H."/>
            <person name="Piel J."/>
        </authorList>
    </citation>
    <scope>NUCLEOTIDE SEQUENCE [LARGE SCALE GENOMIC DNA]</scope>
    <source>
        <strain evidence="4">TSY1</strain>
    </source>
</reference>
<dbReference type="EMBL" id="AZHW01001129">
    <property type="protein sequence ID" value="ETW94035.1"/>
    <property type="molecule type" value="Genomic_DNA"/>
</dbReference>
<dbReference type="AlphaFoldDB" id="W4L8L1"/>
<proteinExistence type="predicted"/>
<feature type="transmembrane region" description="Helical" evidence="1">
    <location>
        <begin position="50"/>
        <end position="70"/>
    </location>
</feature>
<keyword evidence="1" id="KW-1133">Transmembrane helix</keyword>
<comment type="caution">
    <text evidence="3">The sequence shown here is derived from an EMBL/GenBank/DDBJ whole genome shotgun (WGS) entry which is preliminary data.</text>
</comment>
<evidence type="ECO:0000259" key="2">
    <source>
        <dbReference type="Pfam" id="PF20604"/>
    </source>
</evidence>
<feature type="domain" description="DUF6798" evidence="2">
    <location>
        <begin position="91"/>
        <end position="145"/>
    </location>
</feature>
<evidence type="ECO:0000313" key="4">
    <source>
        <dbReference type="Proteomes" id="UP000019141"/>
    </source>
</evidence>
<evidence type="ECO:0000313" key="3">
    <source>
        <dbReference type="EMBL" id="ETW94035.1"/>
    </source>
</evidence>
<feature type="transmembrane region" description="Helical" evidence="1">
    <location>
        <begin position="24"/>
        <end position="43"/>
    </location>
</feature>
<name>W4L8L1_ENTF1</name>
<dbReference type="InterPro" id="IPR046477">
    <property type="entry name" value="DUF6798"/>
</dbReference>
<evidence type="ECO:0000256" key="1">
    <source>
        <dbReference type="SAM" id="Phobius"/>
    </source>
</evidence>
<dbReference type="Proteomes" id="UP000019141">
    <property type="component" value="Unassembled WGS sequence"/>
</dbReference>
<protein>
    <recommendedName>
        <fullName evidence="2">DUF6798 domain-containing protein</fullName>
    </recommendedName>
</protein>
<organism evidence="3 4">
    <name type="scientific">Entotheonella factor</name>
    <dbReference type="NCBI Taxonomy" id="1429438"/>
    <lineage>
        <taxon>Bacteria</taxon>
        <taxon>Pseudomonadati</taxon>
        <taxon>Nitrospinota/Tectimicrobiota group</taxon>
        <taxon>Candidatus Tectimicrobiota</taxon>
        <taxon>Candidatus Entotheonellia</taxon>
        <taxon>Candidatus Entotheonellales</taxon>
        <taxon>Candidatus Entotheonellaceae</taxon>
        <taxon>Candidatus Entotheonella</taxon>
    </lineage>
</organism>